<proteinExistence type="predicted"/>
<reference evidence="1 2" key="1">
    <citation type="submission" date="2020-08" db="EMBL/GenBank/DDBJ databases">
        <title>Genomic Encyclopedia of Type Strains, Phase IV (KMG-IV): sequencing the most valuable type-strain genomes for metagenomic binning, comparative biology and taxonomic classification.</title>
        <authorList>
            <person name="Goeker M."/>
        </authorList>
    </citation>
    <scope>NUCLEOTIDE SEQUENCE [LARGE SCALE GENOMIC DNA]</scope>
    <source>
        <strain evidence="1 2">DSM 22336</strain>
    </source>
</reference>
<organism evidence="1 2">
    <name type="scientific">Paenochrobactrum gallinarii</name>
    <dbReference type="NCBI Taxonomy" id="643673"/>
    <lineage>
        <taxon>Bacteria</taxon>
        <taxon>Pseudomonadati</taxon>
        <taxon>Pseudomonadota</taxon>
        <taxon>Alphaproteobacteria</taxon>
        <taxon>Hyphomicrobiales</taxon>
        <taxon>Brucellaceae</taxon>
        <taxon>Paenochrobactrum</taxon>
    </lineage>
</organism>
<dbReference type="SUPFAM" id="SSF53041">
    <property type="entry name" value="Resolvase-like"/>
    <property type="match status" value="1"/>
</dbReference>
<keyword evidence="2" id="KW-1185">Reference proteome</keyword>
<dbReference type="Proteomes" id="UP000555393">
    <property type="component" value="Unassembled WGS sequence"/>
</dbReference>
<dbReference type="GO" id="GO:0000150">
    <property type="term" value="F:DNA strand exchange activity"/>
    <property type="evidence" value="ECO:0007669"/>
    <property type="project" value="InterPro"/>
</dbReference>
<dbReference type="GO" id="GO:0003677">
    <property type="term" value="F:DNA binding"/>
    <property type="evidence" value="ECO:0007669"/>
    <property type="project" value="InterPro"/>
</dbReference>
<evidence type="ECO:0000313" key="1">
    <source>
        <dbReference type="EMBL" id="MBB6262440.1"/>
    </source>
</evidence>
<comment type="caution">
    <text evidence="1">The sequence shown here is derived from an EMBL/GenBank/DDBJ whole genome shotgun (WGS) entry which is preliminary data.</text>
</comment>
<dbReference type="InterPro" id="IPR036162">
    <property type="entry name" value="Resolvase-like_N_sf"/>
</dbReference>
<name>A0A841M057_9HYPH</name>
<dbReference type="Gene3D" id="3.40.50.1390">
    <property type="entry name" value="Resolvase, N-terminal catalytic domain"/>
    <property type="match status" value="1"/>
</dbReference>
<dbReference type="AlphaFoldDB" id="A0A841M057"/>
<sequence length="128" mass="14676">MDRISRDMEHSAGILKTLRFHDIDLWTVTGAAPIKDMEVGIRSLLSHEQIEDGRIKTREGMKHTIRKGKAAGGLAYSYRVKLEYVSKGEHIRGLREKEPQEAEIVRWIFEQSAPPLMVKALNWNYMAA</sequence>
<evidence type="ECO:0000313" key="2">
    <source>
        <dbReference type="Proteomes" id="UP000555393"/>
    </source>
</evidence>
<protein>
    <submittedName>
        <fullName evidence="1">DNA invertase Pin-like site-specific DNA recombinase</fullName>
    </submittedName>
</protein>
<gene>
    <name evidence="1" type="ORF">FHS77_003014</name>
</gene>
<accession>A0A841M057</accession>
<dbReference type="EMBL" id="JACIIU010000031">
    <property type="protein sequence ID" value="MBB6262440.1"/>
    <property type="molecule type" value="Genomic_DNA"/>
</dbReference>